<dbReference type="InterPro" id="IPR002509">
    <property type="entry name" value="NODB_dom"/>
</dbReference>
<dbReference type="CDD" id="cd10960">
    <property type="entry name" value="CE4_NodB_like_1"/>
    <property type="match status" value="1"/>
</dbReference>
<dbReference type="Gene3D" id="3.20.20.370">
    <property type="entry name" value="Glycoside hydrolase/deacetylase"/>
    <property type="match status" value="1"/>
</dbReference>
<keyword evidence="2" id="KW-0378">Hydrolase</keyword>
<dbReference type="GO" id="GO:0005975">
    <property type="term" value="P:carbohydrate metabolic process"/>
    <property type="evidence" value="ECO:0007669"/>
    <property type="project" value="InterPro"/>
</dbReference>
<dbReference type="GO" id="GO:0016020">
    <property type="term" value="C:membrane"/>
    <property type="evidence" value="ECO:0007669"/>
    <property type="project" value="TreeGrafter"/>
</dbReference>
<evidence type="ECO:0000313" key="6">
    <source>
        <dbReference type="EMBL" id="AKT40528.1"/>
    </source>
</evidence>
<gene>
    <name evidence="6" type="ORF">CMC5_046830</name>
</gene>
<evidence type="ECO:0000256" key="4">
    <source>
        <dbReference type="SAM" id="SignalP"/>
    </source>
</evidence>
<feature type="region of interest" description="Disordered" evidence="3">
    <location>
        <begin position="25"/>
        <end position="79"/>
    </location>
</feature>
<dbReference type="InterPro" id="IPR011330">
    <property type="entry name" value="Glyco_hydro/deAcase_b/a-brl"/>
</dbReference>
<keyword evidence="7" id="KW-1185">Reference proteome</keyword>
<dbReference type="PROSITE" id="PS51677">
    <property type="entry name" value="NODB"/>
    <property type="match status" value="1"/>
</dbReference>
<dbReference type="STRING" id="52.CMC5_046830"/>
<evidence type="ECO:0000256" key="1">
    <source>
        <dbReference type="ARBA" id="ARBA00022723"/>
    </source>
</evidence>
<dbReference type="Pfam" id="PF01522">
    <property type="entry name" value="Polysacc_deac_1"/>
    <property type="match status" value="1"/>
</dbReference>
<evidence type="ECO:0000313" key="7">
    <source>
        <dbReference type="Proteomes" id="UP000067626"/>
    </source>
</evidence>
<keyword evidence="1" id="KW-0479">Metal-binding</keyword>
<feature type="chain" id="PRO_5005459508" description="NodB homology domain-containing protein" evidence="4">
    <location>
        <begin position="22"/>
        <end position="364"/>
    </location>
</feature>
<dbReference type="KEGG" id="ccro:CMC5_046830"/>
<feature type="domain" description="NodB homology" evidence="5">
    <location>
        <begin position="81"/>
        <end position="311"/>
    </location>
</feature>
<feature type="compositionally biased region" description="Low complexity" evidence="3">
    <location>
        <begin position="25"/>
        <end position="41"/>
    </location>
</feature>
<organism evidence="6 7">
    <name type="scientific">Chondromyces crocatus</name>
    <dbReference type="NCBI Taxonomy" id="52"/>
    <lineage>
        <taxon>Bacteria</taxon>
        <taxon>Pseudomonadati</taxon>
        <taxon>Myxococcota</taxon>
        <taxon>Polyangia</taxon>
        <taxon>Polyangiales</taxon>
        <taxon>Polyangiaceae</taxon>
        <taxon>Chondromyces</taxon>
    </lineage>
</organism>
<feature type="signal peptide" evidence="4">
    <location>
        <begin position="1"/>
        <end position="21"/>
    </location>
</feature>
<evidence type="ECO:0000256" key="3">
    <source>
        <dbReference type="SAM" id="MobiDB-lite"/>
    </source>
</evidence>
<dbReference type="RefSeq" id="WP_050432453.1">
    <property type="nucleotide sequence ID" value="NZ_CP012159.1"/>
</dbReference>
<evidence type="ECO:0000259" key="5">
    <source>
        <dbReference type="PROSITE" id="PS51677"/>
    </source>
</evidence>
<reference evidence="6 7" key="1">
    <citation type="submission" date="2015-07" db="EMBL/GenBank/DDBJ databases">
        <title>Genome analysis of myxobacterium Chondromyces crocatus Cm c5 reveals a high potential for natural compound synthesis and the genetic basis for the loss of fruiting body formation.</title>
        <authorList>
            <person name="Zaburannyi N."/>
            <person name="Bunk B."/>
            <person name="Maier J."/>
            <person name="Overmann J."/>
            <person name="Mueller R."/>
        </authorList>
    </citation>
    <scope>NUCLEOTIDE SEQUENCE [LARGE SCALE GENOMIC DNA]</scope>
    <source>
        <strain evidence="6 7">Cm c5</strain>
    </source>
</reference>
<dbReference type="InterPro" id="IPR050248">
    <property type="entry name" value="Polysacc_deacetylase_ArnD"/>
</dbReference>
<dbReference type="OrthoDB" id="5352625at2"/>
<protein>
    <recommendedName>
        <fullName evidence="5">NodB homology domain-containing protein</fullName>
    </recommendedName>
</protein>
<evidence type="ECO:0000256" key="2">
    <source>
        <dbReference type="ARBA" id="ARBA00022801"/>
    </source>
</evidence>
<keyword evidence="4" id="KW-0732">Signal</keyword>
<proteinExistence type="predicted"/>
<dbReference type="Proteomes" id="UP000067626">
    <property type="component" value="Chromosome"/>
</dbReference>
<dbReference type="AlphaFoldDB" id="A0A0K1EIV6"/>
<dbReference type="PATRIC" id="fig|52.7.peg.5168"/>
<accession>A0A0K1EIV6</accession>
<dbReference type="PANTHER" id="PTHR10587">
    <property type="entry name" value="GLYCOSYL TRANSFERASE-RELATED"/>
    <property type="match status" value="1"/>
</dbReference>
<dbReference type="GO" id="GO:0046872">
    <property type="term" value="F:metal ion binding"/>
    <property type="evidence" value="ECO:0007669"/>
    <property type="project" value="UniProtKB-KW"/>
</dbReference>
<name>A0A0K1EIV6_CHOCO</name>
<dbReference type="PANTHER" id="PTHR10587:SF133">
    <property type="entry name" value="CHITIN DEACETYLASE 1-RELATED"/>
    <property type="match status" value="1"/>
</dbReference>
<feature type="compositionally biased region" description="Low complexity" evidence="3">
    <location>
        <begin position="54"/>
        <end position="72"/>
    </location>
</feature>
<dbReference type="SUPFAM" id="SSF88713">
    <property type="entry name" value="Glycoside hydrolase/deacetylase"/>
    <property type="match status" value="1"/>
</dbReference>
<dbReference type="PROSITE" id="PS51257">
    <property type="entry name" value="PROKAR_LIPOPROTEIN"/>
    <property type="match status" value="1"/>
</dbReference>
<sequence>MPSARPAAALTAALTAALLLAACVPPSSPSAASVPGHAPASDASATLPGPTPPAGHASPASPASPVPSSSPTAGPPSRAPIEVAITVDDLPAHGPLPAGLTRLDVHRTLLDAFRKHAVPQVVGFLNADKLTEHPEDRAALEAWVAAGHPLGNHTFRHPNLYEISLADYLQDIDRNEPLLRELMGQAPERAWKLFRYPFLREGRDLPTRNAIRAHLADRGYRIAQVTIDFGDWAWNEPYARCAARNDEEAIKVLDGAFVNYGRATLQWADATARQIYGRPIKQILLLHVGAFDARAIDRLLTAYEKEGVRWISLDDALTDPVYAIDTERTSVWGESLLEQIAEGKGAPHAPYIPLPLGFLRLLCR</sequence>
<dbReference type="GO" id="GO:0016810">
    <property type="term" value="F:hydrolase activity, acting on carbon-nitrogen (but not peptide) bonds"/>
    <property type="evidence" value="ECO:0007669"/>
    <property type="project" value="InterPro"/>
</dbReference>
<dbReference type="EMBL" id="CP012159">
    <property type="protein sequence ID" value="AKT40528.1"/>
    <property type="molecule type" value="Genomic_DNA"/>
</dbReference>